<comment type="caution">
    <text evidence="2">The sequence shown here is derived from an EMBL/GenBank/DDBJ whole genome shotgun (WGS) entry which is preliminary data.</text>
</comment>
<organism evidence="2 3">
    <name type="scientific">Eleutherodactylus coqui</name>
    <name type="common">Puerto Rican coqui</name>
    <dbReference type="NCBI Taxonomy" id="57060"/>
    <lineage>
        <taxon>Eukaryota</taxon>
        <taxon>Metazoa</taxon>
        <taxon>Chordata</taxon>
        <taxon>Craniata</taxon>
        <taxon>Vertebrata</taxon>
        <taxon>Euteleostomi</taxon>
        <taxon>Amphibia</taxon>
        <taxon>Batrachia</taxon>
        <taxon>Anura</taxon>
        <taxon>Neobatrachia</taxon>
        <taxon>Hyloidea</taxon>
        <taxon>Eleutherodactylidae</taxon>
        <taxon>Eleutherodactylinae</taxon>
        <taxon>Eleutherodactylus</taxon>
        <taxon>Eleutherodactylus</taxon>
    </lineage>
</organism>
<evidence type="ECO:0000313" key="3">
    <source>
        <dbReference type="Proteomes" id="UP000770717"/>
    </source>
</evidence>
<feature type="signal peptide" evidence="1">
    <location>
        <begin position="1"/>
        <end position="26"/>
    </location>
</feature>
<evidence type="ECO:0000256" key="1">
    <source>
        <dbReference type="SAM" id="SignalP"/>
    </source>
</evidence>
<dbReference type="Proteomes" id="UP000770717">
    <property type="component" value="Unassembled WGS sequence"/>
</dbReference>
<evidence type="ECO:0000313" key="2">
    <source>
        <dbReference type="EMBL" id="KAG9467857.1"/>
    </source>
</evidence>
<gene>
    <name evidence="2" type="ORF">GDO78_014165</name>
</gene>
<sequence length="61" mass="6878">MGVRSLLNGCFVGAFTLLSSWQGSDCSRRQAEREFFPTPGRCFGDFTSCIWGHLINLFPEM</sequence>
<feature type="chain" id="PRO_5035186286" evidence="1">
    <location>
        <begin position="27"/>
        <end position="61"/>
    </location>
</feature>
<protein>
    <submittedName>
        <fullName evidence="2">Uncharacterized protein</fullName>
    </submittedName>
</protein>
<dbReference type="EMBL" id="WNTK01001154">
    <property type="protein sequence ID" value="KAG9467857.1"/>
    <property type="molecule type" value="Genomic_DNA"/>
</dbReference>
<keyword evidence="3" id="KW-1185">Reference proteome</keyword>
<accession>A0A8J6JQF8</accession>
<dbReference type="AlphaFoldDB" id="A0A8J6JQF8"/>
<keyword evidence="1" id="KW-0732">Signal</keyword>
<name>A0A8J6JQF8_ELECQ</name>
<proteinExistence type="predicted"/>
<reference evidence="2" key="1">
    <citation type="thesis" date="2020" institute="ProQuest LLC" country="789 East Eisenhower Parkway, Ann Arbor, MI, USA">
        <title>Comparative Genomics and Chromosome Evolution.</title>
        <authorList>
            <person name="Mudd A.B."/>
        </authorList>
    </citation>
    <scope>NUCLEOTIDE SEQUENCE</scope>
    <source>
        <strain evidence="2">HN-11 Male</strain>
        <tissue evidence="2">Kidney and liver</tissue>
    </source>
</reference>